<name>A0A6M8B9P5_9CYAN</name>
<organism evidence="1 2">
    <name type="scientific">Thermoleptolyngbya sichuanensis A183</name>
    <dbReference type="NCBI Taxonomy" id="2737172"/>
    <lineage>
        <taxon>Bacteria</taxon>
        <taxon>Bacillati</taxon>
        <taxon>Cyanobacteriota</taxon>
        <taxon>Cyanophyceae</taxon>
        <taxon>Oculatellales</taxon>
        <taxon>Oculatellaceae</taxon>
        <taxon>Thermoleptolyngbya</taxon>
        <taxon>Thermoleptolyngbya sichuanensis</taxon>
    </lineage>
</organism>
<dbReference type="PANTHER" id="PTHR13192:SF3">
    <property type="entry name" value="COBALAMIN TRAFFICKING PROTEIN CBLD"/>
    <property type="match status" value="1"/>
</dbReference>
<dbReference type="KEGG" id="theu:HPC62_00350"/>
<dbReference type="Proteomes" id="UP000505210">
    <property type="component" value="Chromosome"/>
</dbReference>
<dbReference type="RefSeq" id="WP_172353258.1">
    <property type="nucleotide sequence ID" value="NZ_CP053661.1"/>
</dbReference>
<reference evidence="1 2" key="1">
    <citation type="submission" date="2020-05" db="EMBL/GenBank/DDBJ databases">
        <title>Complete genome sequence of of a novel Thermoleptolyngbya strain isolated from hot springs of Ganzi, Sichuan China.</title>
        <authorList>
            <person name="Tang J."/>
            <person name="Daroch M."/>
            <person name="Li L."/>
            <person name="Waleron K."/>
            <person name="Waleron M."/>
            <person name="Waleron M."/>
        </authorList>
    </citation>
    <scope>NUCLEOTIDE SEQUENCE [LARGE SCALE GENOMIC DNA]</scope>
    <source>
        <strain evidence="1 2">PKUAC-SCTA183</strain>
    </source>
</reference>
<dbReference type="EMBL" id="CP053661">
    <property type="protein sequence ID" value="QKD80826.1"/>
    <property type="molecule type" value="Genomic_DNA"/>
</dbReference>
<evidence type="ECO:0000313" key="2">
    <source>
        <dbReference type="Proteomes" id="UP000505210"/>
    </source>
</evidence>
<dbReference type="GO" id="GO:0009235">
    <property type="term" value="P:cobalamin metabolic process"/>
    <property type="evidence" value="ECO:0007669"/>
    <property type="project" value="InterPro"/>
</dbReference>
<dbReference type="AlphaFoldDB" id="A0A6M8B9P5"/>
<dbReference type="InterPro" id="IPR019362">
    <property type="entry name" value="MMADHC"/>
</dbReference>
<proteinExistence type="predicted"/>
<dbReference type="PANTHER" id="PTHR13192">
    <property type="entry name" value="MY011 PROTEIN"/>
    <property type="match status" value="1"/>
</dbReference>
<gene>
    <name evidence="1" type="ORF">HPC62_00350</name>
</gene>
<protein>
    <submittedName>
        <fullName evidence="1">Methylmalonic aciduria and homocystinuria type D protein</fullName>
    </submittedName>
</protein>
<evidence type="ECO:0000313" key="1">
    <source>
        <dbReference type="EMBL" id="QKD80826.1"/>
    </source>
</evidence>
<sequence>MQYSIHPPSDYILQHQSRLLPAWPQAIASVLVMLQPSQFALLARTLDTEQEKEKLRSHFLNQGRAIALALQQQGYLADLFDPRTGWPILSARGTLPLDDVAVVRAALGYSTDRCGNCRVILHPCLGTAVYPSTLVSSAPVEVLGAIAQQVLGITAPQR</sequence>
<accession>A0A6M8B9P5</accession>
<dbReference type="Pfam" id="PF10229">
    <property type="entry name" value="MMADHC"/>
    <property type="match status" value="1"/>
</dbReference>
<keyword evidence="2" id="KW-1185">Reference proteome</keyword>